<sequence length="299" mass="33347">MSQIHPLTAADFDTSSSEPSSPESLASASGIAPVWLVRWLRMRGSVDRRLRAALKLNGLKVHYQPIVDSQTARIVGAEALMRWQQVDGSHVAPNTFIPVAEDIGVIRHITEIAIRAISQDFAIWLKQAPEFTLSLNVLADDLTDPFFHECLKSAIEDNGINPAQIAFELTERRKISRLKGGRATNSLSSRGYKIYLDDFGTGYSNIDYFGRLTLDKIKLDRTFIMSIGRDERRSSLIPLMVEMAKRYGIGIIAEGVETAEQAEFLRALGVDQMQGWHFGRAMTAQALLEHLRSDCVESV</sequence>
<keyword evidence="4" id="KW-1185">Reference proteome</keyword>
<evidence type="ECO:0000313" key="4">
    <source>
        <dbReference type="Proteomes" id="UP000324738"/>
    </source>
</evidence>
<protein>
    <submittedName>
        <fullName evidence="3">EAL domain-containing protein</fullName>
    </submittedName>
</protein>
<proteinExistence type="predicted"/>
<name>A0A5B0DZ87_9HYPH</name>
<dbReference type="CDD" id="cd01948">
    <property type="entry name" value="EAL"/>
    <property type="match status" value="1"/>
</dbReference>
<dbReference type="SUPFAM" id="SSF141868">
    <property type="entry name" value="EAL domain-like"/>
    <property type="match status" value="1"/>
</dbReference>
<gene>
    <name evidence="3" type="ORF">FPY71_08405</name>
</gene>
<feature type="domain" description="EAL" evidence="2">
    <location>
        <begin position="43"/>
        <end position="295"/>
    </location>
</feature>
<dbReference type="Pfam" id="PF00563">
    <property type="entry name" value="EAL"/>
    <property type="match status" value="1"/>
</dbReference>
<organism evidence="3 4">
    <name type="scientific">Aureimonas fodinaquatilis</name>
    <dbReference type="NCBI Taxonomy" id="2565783"/>
    <lineage>
        <taxon>Bacteria</taxon>
        <taxon>Pseudomonadati</taxon>
        <taxon>Pseudomonadota</taxon>
        <taxon>Alphaproteobacteria</taxon>
        <taxon>Hyphomicrobiales</taxon>
        <taxon>Aurantimonadaceae</taxon>
        <taxon>Aureimonas</taxon>
    </lineage>
</organism>
<dbReference type="PANTHER" id="PTHR33121:SF81">
    <property type="entry name" value="CYCLIC DI-GMP PHOSPHODIESTERASE PDEB-RELATED"/>
    <property type="match status" value="1"/>
</dbReference>
<evidence type="ECO:0000259" key="2">
    <source>
        <dbReference type="PROSITE" id="PS50883"/>
    </source>
</evidence>
<evidence type="ECO:0000313" key="3">
    <source>
        <dbReference type="EMBL" id="KAA0970519.1"/>
    </source>
</evidence>
<dbReference type="Proteomes" id="UP000324738">
    <property type="component" value="Unassembled WGS sequence"/>
</dbReference>
<feature type="compositionally biased region" description="Low complexity" evidence="1">
    <location>
        <begin position="15"/>
        <end position="26"/>
    </location>
</feature>
<feature type="region of interest" description="Disordered" evidence="1">
    <location>
        <begin position="1"/>
        <end position="26"/>
    </location>
</feature>
<accession>A0A5B0DZ87</accession>
<dbReference type="OrthoDB" id="9814202at2"/>
<dbReference type="InterPro" id="IPR050706">
    <property type="entry name" value="Cyclic-di-GMP_PDE-like"/>
</dbReference>
<dbReference type="InterPro" id="IPR035919">
    <property type="entry name" value="EAL_sf"/>
</dbReference>
<dbReference type="InterPro" id="IPR001633">
    <property type="entry name" value="EAL_dom"/>
</dbReference>
<dbReference type="PROSITE" id="PS50883">
    <property type="entry name" value="EAL"/>
    <property type="match status" value="1"/>
</dbReference>
<evidence type="ECO:0000256" key="1">
    <source>
        <dbReference type="SAM" id="MobiDB-lite"/>
    </source>
</evidence>
<dbReference type="PANTHER" id="PTHR33121">
    <property type="entry name" value="CYCLIC DI-GMP PHOSPHODIESTERASE PDEF"/>
    <property type="match status" value="1"/>
</dbReference>
<dbReference type="GO" id="GO:0071111">
    <property type="term" value="F:cyclic-guanylate-specific phosphodiesterase activity"/>
    <property type="evidence" value="ECO:0007669"/>
    <property type="project" value="InterPro"/>
</dbReference>
<comment type="caution">
    <text evidence="3">The sequence shown here is derived from an EMBL/GenBank/DDBJ whole genome shotgun (WGS) entry which is preliminary data.</text>
</comment>
<dbReference type="EMBL" id="VTWH01000002">
    <property type="protein sequence ID" value="KAA0970519.1"/>
    <property type="molecule type" value="Genomic_DNA"/>
</dbReference>
<dbReference type="SMART" id="SM00052">
    <property type="entry name" value="EAL"/>
    <property type="match status" value="1"/>
</dbReference>
<dbReference type="AlphaFoldDB" id="A0A5B0DZ87"/>
<dbReference type="Gene3D" id="3.20.20.450">
    <property type="entry name" value="EAL domain"/>
    <property type="match status" value="1"/>
</dbReference>
<reference evidence="3 4" key="1">
    <citation type="submission" date="2019-08" db="EMBL/GenBank/DDBJ databases">
        <title>Aureimonas fodiniaquatilis sp. nov., isolated from a coal mine wastewater.</title>
        <authorList>
            <person name="Kim W."/>
        </authorList>
    </citation>
    <scope>NUCLEOTIDE SEQUENCE [LARGE SCALE GENOMIC DNA]</scope>
    <source>
        <strain evidence="3 4">CAU 1482</strain>
    </source>
</reference>